<comment type="similarity">
    <text evidence="6">Belongs to the ClpA/ClpB family.</text>
</comment>
<dbReference type="InterPro" id="IPR004176">
    <property type="entry name" value="Clp_R_N"/>
</dbReference>
<dbReference type="InterPro" id="IPR027417">
    <property type="entry name" value="P-loop_NTPase"/>
</dbReference>
<feature type="domain" description="Clp R" evidence="7">
    <location>
        <begin position="1"/>
        <end position="147"/>
    </location>
</feature>
<dbReference type="InterPro" id="IPR003593">
    <property type="entry name" value="AAA+_ATPase"/>
</dbReference>
<dbReference type="SMART" id="SM01086">
    <property type="entry name" value="ClpB_D2-small"/>
    <property type="match status" value="1"/>
</dbReference>
<dbReference type="InterPro" id="IPR003959">
    <property type="entry name" value="ATPase_AAA_core"/>
</dbReference>
<dbReference type="CDD" id="cd00009">
    <property type="entry name" value="AAA"/>
    <property type="match status" value="1"/>
</dbReference>
<dbReference type="Gene3D" id="1.10.8.60">
    <property type="match status" value="2"/>
</dbReference>
<dbReference type="SUPFAM" id="SSF52540">
    <property type="entry name" value="P-loop containing nucleoside triphosphate hydrolases"/>
    <property type="match status" value="2"/>
</dbReference>
<dbReference type="PROSITE" id="PS51903">
    <property type="entry name" value="CLP_R"/>
    <property type="match status" value="1"/>
</dbReference>
<accession>A0A412YST7</accession>
<dbReference type="PRINTS" id="PR00300">
    <property type="entry name" value="CLPPROTEASEA"/>
</dbReference>
<evidence type="ECO:0000313" key="9">
    <source>
        <dbReference type="Proteomes" id="UP000283678"/>
    </source>
</evidence>
<proteinExistence type="inferred from homology"/>
<evidence type="ECO:0000256" key="3">
    <source>
        <dbReference type="ARBA" id="ARBA00022840"/>
    </source>
</evidence>
<dbReference type="InterPro" id="IPR050130">
    <property type="entry name" value="ClpA_ClpB"/>
</dbReference>
<dbReference type="InterPro" id="IPR041546">
    <property type="entry name" value="ClpA/ClpB_AAA_lid"/>
</dbReference>
<evidence type="ECO:0000256" key="6">
    <source>
        <dbReference type="RuleBase" id="RU004432"/>
    </source>
</evidence>
<organism evidence="8 9">
    <name type="scientific">Phocaeicola dorei</name>
    <dbReference type="NCBI Taxonomy" id="357276"/>
    <lineage>
        <taxon>Bacteria</taxon>
        <taxon>Pseudomonadati</taxon>
        <taxon>Bacteroidota</taxon>
        <taxon>Bacteroidia</taxon>
        <taxon>Bacteroidales</taxon>
        <taxon>Bacteroidaceae</taxon>
        <taxon>Phocaeicola</taxon>
    </lineage>
</organism>
<keyword evidence="1 5" id="KW-0677">Repeat</keyword>
<dbReference type="InterPro" id="IPR028299">
    <property type="entry name" value="ClpA/B_CS2"/>
</dbReference>
<dbReference type="InterPro" id="IPR036628">
    <property type="entry name" value="Clp_N_dom_sf"/>
</dbReference>
<dbReference type="PANTHER" id="PTHR11638">
    <property type="entry name" value="ATP-DEPENDENT CLP PROTEASE"/>
    <property type="match status" value="1"/>
</dbReference>
<comment type="caution">
    <text evidence="8">The sequence shown here is derived from an EMBL/GenBank/DDBJ whole genome shotgun (WGS) entry which is preliminary data.</text>
</comment>
<dbReference type="GO" id="GO:0016887">
    <property type="term" value="F:ATP hydrolysis activity"/>
    <property type="evidence" value="ECO:0007669"/>
    <property type="project" value="InterPro"/>
</dbReference>
<keyword evidence="3 6" id="KW-0067">ATP-binding</keyword>
<dbReference type="GO" id="GO:0005737">
    <property type="term" value="C:cytoplasm"/>
    <property type="evidence" value="ECO:0007669"/>
    <property type="project" value="TreeGrafter"/>
</dbReference>
<keyword evidence="2 6" id="KW-0547">Nucleotide-binding</keyword>
<dbReference type="SMART" id="SM00382">
    <property type="entry name" value="AAA"/>
    <property type="match status" value="2"/>
</dbReference>
<dbReference type="Pfam" id="PF07724">
    <property type="entry name" value="AAA_2"/>
    <property type="match status" value="1"/>
</dbReference>
<reference evidence="8 9" key="1">
    <citation type="submission" date="2018-08" db="EMBL/GenBank/DDBJ databases">
        <title>A genome reference for cultivated species of the human gut microbiota.</title>
        <authorList>
            <person name="Zou Y."/>
            <person name="Xue W."/>
            <person name="Luo G."/>
        </authorList>
    </citation>
    <scope>NUCLEOTIDE SEQUENCE [LARGE SCALE GENOMIC DNA]</scope>
    <source>
        <strain evidence="8 9">AF14-1AC</strain>
    </source>
</reference>
<protein>
    <submittedName>
        <fullName evidence="8">AAA family ATPase</fullName>
    </submittedName>
</protein>
<evidence type="ECO:0000313" key="8">
    <source>
        <dbReference type="EMBL" id="RGV68338.1"/>
    </source>
</evidence>
<dbReference type="SUPFAM" id="SSF81923">
    <property type="entry name" value="Double Clp-N motif"/>
    <property type="match status" value="1"/>
</dbReference>
<dbReference type="Pfam" id="PF17871">
    <property type="entry name" value="AAA_lid_9"/>
    <property type="match status" value="1"/>
</dbReference>
<evidence type="ECO:0000256" key="2">
    <source>
        <dbReference type="ARBA" id="ARBA00022741"/>
    </source>
</evidence>
<dbReference type="InterPro" id="IPR019489">
    <property type="entry name" value="Clp_ATPase_C"/>
</dbReference>
<dbReference type="Gene3D" id="3.40.50.300">
    <property type="entry name" value="P-loop containing nucleotide triphosphate hydrolases"/>
    <property type="match status" value="2"/>
</dbReference>
<dbReference type="Gene3D" id="1.10.1780.10">
    <property type="entry name" value="Clp, N-terminal domain"/>
    <property type="match status" value="1"/>
</dbReference>
<gene>
    <name evidence="8" type="ORF">DWW04_22275</name>
</gene>
<evidence type="ECO:0000259" key="7">
    <source>
        <dbReference type="PROSITE" id="PS51903"/>
    </source>
</evidence>
<dbReference type="GO" id="GO:0034605">
    <property type="term" value="P:cellular response to heat"/>
    <property type="evidence" value="ECO:0007669"/>
    <property type="project" value="TreeGrafter"/>
</dbReference>
<keyword evidence="4 6" id="KW-0143">Chaperone</keyword>
<dbReference type="Pfam" id="PF10431">
    <property type="entry name" value="ClpB_D2-small"/>
    <property type="match status" value="1"/>
</dbReference>
<dbReference type="PROSITE" id="PS00871">
    <property type="entry name" value="CLPAB_2"/>
    <property type="match status" value="1"/>
</dbReference>
<name>A0A412YST7_9BACT</name>
<dbReference type="Pfam" id="PF02861">
    <property type="entry name" value="Clp_N"/>
    <property type="match status" value="1"/>
</dbReference>
<dbReference type="EMBL" id="QRZL01000041">
    <property type="protein sequence ID" value="RGV68338.1"/>
    <property type="molecule type" value="Genomic_DNA"/>
</dbReference>
<dbReference type="RefSeq" id="WP_118429388.1">
    <property type="nucleotide sequence ID" value="NZ_QRZL01000041.1"/>
</dbReference>
<dbReference type="PANTHER" id="PTHR11638:SF111">
    <property type="entry name" value="ATP-DEPENDENT CLP PROTEASE ATP-BINDING SUBUNIT CLPA"/>
    <property type="match status" value="1"/>
</dbReference>
<dbReference type="PROSITE" id="PS00870">
    <property type="entry name" value="CLPAB_1"/>
    <property type="match status" value="1"/>
</dbReference>
<sequence length="745" mass="83350">MDIPNTDSVNYAFASAQSQAMQYRHEFITPEHLLSALLKQVPFQKALAECFCTPEELSQSISEYLSKEVERVPQEIEYELEISGQLSELLQYAYMTISHSSAEEMDVPHLVQGMLQLEDSWAGYLLKKTVGEDMPEFLSTLISNYEHMNQFQEETSSEQEKSEPWRNYVTCLNEGLQDRNPLIGRDVELERTIQVLCRKEKNNPLHVGEPGVGKTALAYGLAARIEAGNVPERLTGCRIYELDLGNLLAGTQYRGEFEKRLKAIMEGIRKEGHAIVYIDEIHNLIGAGRTGDGSMDASNMLKPYLEGGEIRFIGSTTYEEFNRYFSRSRGLVRRFQQIDIQEPGIEETIHIVEGLKEKYETFHGVIYEEGVIAYAVTAAARYISDRFLPDKAIDLVDEAGAYREIHPTDTEKQTVDKALITDILARICKVDVLAMKEEDNATLETLHERISAKIYGQEEAVCQVVEAVQMAKAGLLDENKPLASLLFVGPTGVGKTEVSKVLASELGIALQRFDMSEYTEKHTVAKLIGSPAGYVGYEDGGLLTDAIRKTPNCVLLLDEIEKAHPDVFNILLQVMDYAVLTDNKGRKADCRHVILIMTSNAGAQFAHQASIGFGGQVAAGEAMLKQVKKTFKPEFINRLSATVVFHDMDYGMASLILNKKLGELRNKLSARHVEMELSLEAYKHLLKLGFTKEYGAREMDRAIASHLKPLLMREILFGTLKTGGKVEVTVENGQLSLQVLKEQQA</sequence>
<dbReference type="Pfam" id="PF00004">
    <property type="entry name" value="AAA"/>
    <property type="match status" value="1"/>
</dbReference>
<dbReference type="Proteomes" id="UP000283678">
    <property type="component" value="Unassembled WGS sequence"/>
</dbReference>
<dbReference type="GO" id="GO:0005524">
    <property type="term" value="F:ATP binding"/>
    <property type="evidence" value="ECO:0007669"/>
    <property type="project" value="UniProtKB-KW"/>
</dbReference>
<evidence type="ECO:0000256" key="4">
    <source>
        <dbReference type="ARBA" id="ARBA00023186"/>
    </source>
</evidence>
<evidence type="ECO:0000256" key="5">
    <source>
        <dbReference type="PROSITE-ProRule" id="PRU01251"/>
    </source>
</evidence>
<dbReference type="InterPro" id="IPR001270">
    <property type="entry name" value="ClpA/B"/>
</dbReference>
<evidence type="ECO:0000256" key="1">
    <source>
        <dbReference type="ARBA" id="ARBA00022737"/>
    </source>
</evidence>
<dbReference type="AlphaFoldDB" id="A0A412YST7"/>
<dbReference type="CDD" id="cd19499">
    <property type="entry name" value="RecA-like_ClpB_Hsp104-like"/>
    <property type="match status" value="1"/>
</dbReference>
<dbReference type="InterPro" id="IPR018368">
    <property type="entry name" value="ClpA/B_CS1"/>
</dbReference>